<dbReference type="GO" id="GO:0006396">
    <property type="term" value="P:RNA processing"/>
    <property type="evidence" value="ECO:0007669"/>
    <property type="project" value="InterPro"/>
</dbReference>
<comment type="cofactor">
    <cofactor evidence="11">
        <name>Mn(2+)</name>
        <dbReference type="ChEBI" id="CHEBI:29035"/>
    </cofactor>
    <text evidence="11">Binds 2 manganese ions per subunit.</text>
</comment>
<dbReference type="Pfam" id="PF01139">
    <property type="entry name" value="RtcB"/>
    <property type="match status" value="2"/>
</dbReference>
<keyword evidence="13" id="KW-1185">Reference proteome</keyword>
<keyword evidence="2 12" id="KW-0436">Ligase</keyword>
<evidence type="ECO:0000256" key="1">
    <source>
        <dbReference type="ARBA" id="ARBA00012726"/>
    </source>
</evidence>
<accession>A0A850RGY9</accession>
<feature type="binding site" evidence="11">
    <location>
        <position position="168"/>
    </location>
    <ligand>
        <name>Mn(2+)</name>
        <dbReference type="ChEBI" id="CHEBI:29035"/>
        <label>2</label>
    </ligand>
</feature>
<evidence type="ECO:0000313" key="12">
    <source>
        <dbReference type="EMBL" id="NVZ10190.1"/>
    </source>
</evidence>
<comment type="catalytic activity">
    <reaction evidence="8">
        <text>a 3'-end 3'-phospho-ribonucleotide-RNA + a 5'-end dephospho-ribonucleoside-RNA + GTP = a ribonucleotidyl-ribonucleotide-RNA + GMP + diphosphate</text>
        <dbReference type="Rhea" id="RHEA:68076"/>
        <dbReference type="Rhea" id="RHEA-COMP:10463"/>
        <dbReference type="Rhea" id="RHEA-COMP:13936"/>
        <dbReference type="Rhea" id="RHEA-COMP:17355"/>
        <dbReference type="ChEBI" id="CHEBI:33019"/>
        <dbReference type="ChEBI" id="CHEBI:37565"/>
        <dbReference type="ChEBI" id="CHEBI:58115"/>
        <dbReference type="ChEBI" id="CHEBI:83062"/>
        <dbReference type="ChEBI" id="CHEBI:138284"/>
        <dbReference type="ChEBI" id="CHEBI:173118"/>
        <dbReference type="EC" id="6.5.1.8"/>
    </reaction>
</comment>
<dbReference type="InterPro" id="IPR001233">
    <property type="entry name" value="RtcB"/>
</dbReference>
<feature type="binding site" evidence="10">
    <location>
        <position position="277"/>
    </location>
    <ligand>
        <name>GMP</name>
        <dbReference type="ChEBI" id="CHEBI:58115"/>
    </ligand>
</feature>
<evidence type="ECO:0000256" key="10">
    <source>
        <dbReference type="PIRSR" id="PIRSR601233-2"/>
    </source>
</evidence>
<evidence type="ECO:0000256" key="5">
    <source>
        <dbReference type="ARBA" id="ARBA00022800"/>
    </source>
</evidence>
<dbReference type="SUPFAM" id="SSF103365">
    <property type="entry name" value="Hypothetical protein PH1602"/>
    <property type="match status" value="1"/>
</dbReference>
<evidence type="ECO:0000313" key="13">
    <source>
        <dbReference type="Proteomes" id="UP000592294"/>
    </source>
</evidence>
<keyword evidence="7 11" id="KW-0464">Manganese</keyword>
<dbReference type="NCBIfam" id="TIGR03073">
    <property type="entry name" value="release_rtcB"/>
    <property type="match status" value="1"/>
</dbReference>
<comment type="caution">
    <text evidence="12">The sequence shown here is derived from an EMBL/GenBank/DDBJ whole genome shotgun (WGS) entry which is preliminary data.</text>
</comment>
<evidence type="ECO:0000256" key="6">
    <source>
        <dbReference type="ARBA" id="ARBA00023134"/>
    </source>
</evidence>
<dbReference type="InterPro" id="IPR017510">
    <property type="entry name" value="RtcB2"/>
</dbReference>
<feature type="binding site" evidence="11">
    <location>
        <position position="74"/>
    </location>
    <ligand>
        <name>Mn(2+)</name>
        <dbReference type="ChEBI" id="CHEBI:29035"/>
        <label>1</label>
    </ligand>
</feature>
<keyword evidence="3 11" id="KW-0479">Metal-binding</keyword>
<feature type="binding site" evidence="11">
    <location>
        <position position="239"/>
    </location>
    <ligand>
        <name>Mn(2+)</name>
        <dbReference type="ChEBI" id="CHEBI:29035"/>
        <label>2</label>
    </ligand>
</feature>
<organism evidence="12 13">
    <name type="scientific">Allochromatium humboldtianum</name>
    <dbReference type="NCBI Taxonomy" id="504901"/>
    <lineage>
        <taxon>Bacteria</taxon>
        <taxon>Pseudomonadati</taxon>
        <taxon>Pseudomonadota</taxon>
        <taxon>Gammaproteobacteria</taxon>
        <taxon>Chromatiales</taxon>
        <taxon>Chromatiaceae</taxon>
        <taxon>Allochromatium</taxon>
    </lineage>
</organism>
<evidence type="ECO:0000256" key="8">
    <source>
        <dbReference type="ARBA" id="ARBA00047746"/>
    </source>
</evidence>
<dbReference type="InterPro" id="IPR036025">
    <property type="entry name" value="RtcB-like_sf"/>
</dbReference>
<dbReference type="GO" id="GO:0170057">
    <property type="term" value="F:RNA ligase (GTP) activity"/>
    <property type="evidence" value="ECO:0007669"/>
    <property type="project" value="UniProtKB-EC"/>
</dbReference>
<evidence type="ECO:0000256" key="9">
    <source>
        <dbReference type="PIRSR" id="PIRSR601233-1"/>
    </source>
</evidence>
<evidence type="ECO:0000256" key="4">
    <source>
        <dbReference type="ARBA" id="ARBA00022741"/>
    </source>
</evidence>
<keyword evidence="5" id="KW-0692">RNA repair</keyword>
<feature type="binding site" evidence="10">
    <location>
        <begin position="239"/>
        <end position="240"/>
    </location>
    <ligand>
        <name>GMP</name>
        <dbReference type="ChEBI" id="CHEBI:58115"/>
    </ligand>
</feature>
<dbReference type="EC" id="6.5.1.8" evidence="1"/>
<dbReference type="Gene3D" id="3.90.1860.10">
    <property type="entry name" value="tRNA-splicing ligase RtcB"/>
    <property type="match status" value="1"/>
</dbReference>
<proteinExistence type="predicted"/>
<dbReference type="RefSeq" id="WP_176976932.1">
    <property type="nucleotide sequence ID" value="NZ_JABZEO010000008.1"/>
</dbReference>
<evidence type="ECO:0000256" key="3">
    <source>
        <dbReference type="ARBA" id="ARBA00022723"/>
    </source>
</evidence>
<evidence type="ECO:0000256" key="11">
    <source>
        <dbReference type="PIRSR" id="PIRSR601233-3"/>
    </source>
</evidence>
<protein>
    <recommendedName>
        <fullName evidence="1">3'-phosphate/5'-hydroxy nucleic acid ligase</fullName>
        <ecNumber evidence="1">6.5.1.8</ecNumber>
    </recommendedName>
</protein>
<feature type="binding site" evidence="10">
    <location>
        <begin position="295"/>
        <end position="298"/>
    </location>
    <ligand>
        <name>GMP</name>
        <dbReference type="ChEBI" id="CHEBI:58115"/>
    </ligand>
</feature>
<dbReference type="EMBL" id="JABZEO010000008">
    <property type="protein sequence ID" value="NVZ10190.1"/>
    <property type="molecule type" value="Genomic_DNA"/>
</dbReference>
<dbReference type="GO" id="GO:0003972">
    <property type="term" value="F:RNA ligase (ATP) activity"/>
    <property type="evidence" value="ECO:0007669"/>
    <property type="project" value="TreeGrafter"/>
</dbReference>
<reference evidence="12 13" key="1">
    <citation type="submission" date="2020-06" db="EMBL/GenBank/DDBJ databases">
        <title>Whole-genome sequence of Allochromatium humboldtianum DSM 21881, type strain.</title>
        <authorList>
            <person name="Kyndt J.A."/>
            <person name="Meyer T.E."/>
        </authorList>
    </citation>
    <scope>NUCLEOTIDE SEQUENCE [LARGE SCALE GENOMIC DNA]</scope>
    <source>
        <strain evidence="12 13">DSM 21881</strain>
    </source>
</reference>
<evidence type="ECO:0000256" key="2">
    <source>
        <dbReference type="ARBA" id="ARBA00022598"/>
    </source>
</evidence>
<feature type="binding site" evidence="11">
    <location>
        <position position="137"/>
    </location>
    <ligand>
        <name>Mn(2+)</name>
        <dbReference type="ChEBI" id="CHEBI:29035"/>
        <label>1</label>
    </ligand>
</feature>
<sequence length="393" mass="42984">MITATTTESIITPRVIASPSSWIEGEAIRQLEQTARLPGMRAAVGLPDLHPGKGYPIGAVFLSERIYPALVGNDIGCGMALWQTELTARRFKPERAAERLQGLEGPWDGDLDAWRADWNLEPTPFDSALGTIGGGNHFAELQVIEKVLDETALAALELEPERLCLLVHSGSRGLGESILRAQVNQWGHAGLAPDSPEAEDYCARHDQALRWAEANRALIAARLLDALGTEAEQRLAVWHNGVEPVDWHGERLWLHRKGAAPADRGPLVIPGSRGSLSYLVAPTGDGETSLRSLAHGAGRKWKRGEARARLSGRQRPEDLAVTALGGQVICEDKELLYDEAPESYKGIERVIGDLVAAGLCHPIATLCPVLTYKVRKAEHQRPGRARQTERRRR</sequence>
<dbReference type="GO" id="GO:0005525">
    <property type="term" value="F:GTP binding"/>
    <property type="evidence" value="ECO:0007669"/>
    <property type="project" value="UniProtKB-KW"/>
</dbReference>
<dbReference type="Proteomes" id="UP000592294">
    <property type="component" value="Unassembled WGS sequence"/>
</dbReference>
<dbReference type="AlphaFoldDB" id="A0A850RGY9"/>
<keyword evidence="6 10" id="KW-0342">GTP-binding</keyword>
<name>A0A850RGY9_9GAMM</name>
<dbReference type="PANTHER" id="PTHR11118">
    <property type="entry name" value="RNA-SPLICING LIGASE RTCB HOMOLOG"/>
    <property type="match status" value="1"/>
</dbReference>
<gene>
    <name evidence="12" type="ORF">HW932_13055</name>
</gene>
<dbReference type="GO" id="GO:0046872">
    <property type="term" value="F:metal ion binding"/>
    <property type="evidence" value="ECO:0007669"/>
    <property type="project" value="UniProtKB-KW"/>
</dbReference>
<dbReference type="NCBIfam" id="NF007153">
    <property type="entry name" value="PRK09588.1"/>
    <property type="match status" value="1"/>
</dbReference>
<feature type="active site" description="GMP-histidine intermediate" evidence="9">
    <location>
        <position position="295"/>
    </location>
</feature>
<dbReference type="GO" id="GO:0042245">
    <property type="term" value="P:RNA repair"/>
    <property type="evidence" value="ECO:0007669"/>
    <property type="project" value="UniProtKB-KW"/>
</dbReference>
<feature type="binding site" evidence="10">
    <location>
        <begin position="136"/>
        <end position="140"/>
    </location>
    <ligand>
        <name>GMP</name>
        <dbReference type="ChEBI" id="CHEBI:58115"/>
    </ligand>
</feature>
<evidence type="ECO:0000256" key="7">
    <source>
        <dbReference type="ARBA" id="ARBA00023211"/>
    </source>
</evidence>
<dbReference type="PANTHER" id="PTHR11118:SF1">
    <property type="entry name" value="RNA-SPLICING LIGASE RTCB HOMOLOG"/>
    <property type="match status" value="1"/>
</dbReference>
<keyword evidence="4 10" id="KW-0547">Nucleotide-binding</keyword>